<dbReference type="EMBL" id="AFHG01000030">
    <property type="protein sequence ID" value="EGK72851.1"/>
    <property type="molecule type" value="Genomic_DNA"/>
</dbReference>
<sequence length="335" mass="36354">MACQMERPADNPPERDWEPADCFRLLLVGGAEDRPPAALAAHWADLAGWEIEQVSSVQEACRGRSRYRPHAVLAEVASAGAAQLLRQFPEARQVLWLDECTDPTAAAGFDAAVCAHWWQRARYPASLRARTEVIHPGLTVRDAALPGTRDPYGLALRADEWRTTSELDWLAGLLPGLASSPVRFVVSGRPAPALLDLLAPFSPLITASDRDAQGRAAVSLHAGGHSQPLLEAMAAGCAVVAADREPAREVVRDSVNGALIGDSEQGAARLRTLFTSPDQVRRMVREAQDDLRRDFDPLAAALRCARLLSQGHVDPQRMDRWATGSLPGEWIALHA</sequence>
<gene>
    <name evidence="2" type="ORF">METUNv1_00680</name>
</gene>
<comment type="caution">
    <text evidence="2">The sequence shown here is derived from an EMBL/GenBank/DDBJ whole genome shotgun (WGS) entry which is preliminary data.</text>
</comment>
<proteinExistence type="predicted"/>
<protein>
    <recommendedName>
        <fullName evidence="1">Glycosyl transferase family 1 domain-containing protein</fullName>
    </recommendedName>
</protein>
<dbReference type="Proteomes" id="UP000005019">
    <property type="component" value="Unassembled WGS sequence"/>
</dbReference>
<dbReference type="InterPro" id="IPR001296">
    <property type="entry name" value="Glyco_trans_1"/>
</dbReference>
<organism evidence="2 3">
    <name type="scientific">Methyloversatilis universalis (strain ATCC BAA-1314 / DSM 25237 / JCM 13912 / CCUG 52030 / FAM5)</name>
    <dbReference type="NCBI Taxonomy" id="1000565"/>
    <lineage>
        <taxon>Bacteria</taxon>
        <taxon>Pseudomonadati</taxon>
        <taxon>Pseudomonadota</taxon>
        <taxon>Betaproteobacteria</taxon>
        <taxon>Nitrosomonadales</taxon>
        <taxon>Sterolibacteriaceae</taxon>
        <taxon>Methyloversatilis</taxon>
    </lineage>
</organism>
<evidence type="ECO:0000313" key="2">
    <source>
        <dbReference type="EMBL" id="EGK72851.1"/>
    </source>
</evidence>
<keyword evidence="3" id="KW-1185">Reference proteome</keyword>
<dbReference type="STRING" id="1000565.METUNv1_00680"/>
<accession>F5R960</accession>
<name>F5R960_METUF</name>
<reference evidence="2 3" key="1">
    <citation type="journal article" date="2011" name="J. Bacteriol.">
        <title>Genome sequence of Methyloversatilis universalis FAM5T, a methylotrophic representative of the order Rhodocyclales.</title>
        <authorList>
            <person name="Kittichotirat W."/>
            <person name="Good N.M."/>
            <person name="Hall R."/>
            <person name="Bringel F."/>
            <person name="Lajus A."/>
            <person name="Medigue C."/>
            <person name="Smalley N.E."/>
            <person name="Beck D."/>
            <person name="Bumgarner R."/>
            <person name="Vuilleumier S."/>
            <person name="Kalyuzhnaya M.G."/>
        </authorList>
    </citation>
    <scope>NUCLEOTIDE SEQUENCE [LARGE SCALE GENOMIC DNA]</scope>
    <source>
        <strain evidence="3">ATCC BAA-1314 / JCM 13912 / FAM5</strain>
    </source>
</reference>
<dbReference type="SUPFAM" id="SSF53756">
    <property type="entry name" value="UDP-Glycosyltransferase/glycogen phosphorylase"/>
    <property type="match status" value="1"/>
</dbReference>
<dbReference type="AlphaFoldDB" id="F5R960"/>
<dbReference type="GO" id="GO:0016757">
    <property type="term" value="F:glycosyltransferase activity"/>
    <property type="evidence" value="ECO:0007669"/>
    <property type="project" value="InterPro"/>
</dbReference>
<feature type="domain" description="Glycosyl transferase family 1" evidence="1">
    <location>
        <begin position="228"/>
        <end position="288"/>
    </location>
</feature>
<dbReference type="Gene3D" id="3.40.50.2000">
    <property type="entry name" value="Glycogen Phosphorylase B"/>
    <property type="match status" value="1"/>
</dbReference>
<evidence type="ECO:0000259" key="1">
    <source>
        <dbReference type="Pfam" id="PF00534"/>
    </source>
</evidence>
<dbReference type="Pfam" id="PF00534">
    <property type="entry name" value="Glycos_transf_1"/>
    <property type="match status" value="1"/>
</dbReference>
<evidence type="ECO:0000313" key="3">
    <source>
        <dbReference type="Proteomes" id="UP000005019"/>
    </source>
</evidence>